<sequence>MSMFIRSKKLDIGCYVNARVILDHTKRKAVAEAEPERQALRYIIRNTSLPARTRAIAQLQLTQMHPYTRPTGIRNRCTMGGRSRGVLRDFKMSRFMFRMHALAGNIPGVKKASW</sequence>
<dbReference type="Proteomes" id="UP001174936">
    <property type="component" value="Unassembled WGS sequence"/>
</dbReference>
<name>A0AA40CYZ7_9PEZI</name>
<evidence type="ECO:0000256" key="2">
    <source>
        <dbReference type="ARBA" id="ARBA00022980"/>
    </source>
</evidence>
<keyword evidence="2" id="KW-0689">Ribosomal protein</keyword>
<dbReference type="PROSITE" id="PS00527">
    <property type="entry name" value="RIBOSOMAL_S14"/>
    <property type="match status" value="1"/>
</dbReference>
<protein>
    <recommendedName>
        <fullName evidence="6">Ribosomal protein S14</fullName>
    </recommendedName>
</protein>
<reference evidence="4" key="1">
    <citation type="submission" date="2023-06" db="EMBL/GenBank/DDBJ databases">
        <title>Genome-scale phylogeny and comparative genomics of the fungal order Sordariales.</title>
        <authorList>
            <consortium name="Lawrence Berkeley National Laboratory"/>
            <person name="Hensen N."/>
            <person name="Bonometti L."/>
            <person name="Westerberg I."/>
            <person name="Brannstrom I.O."/>
            <person name="Guillou S."/>
            <person name="Cros-Aarteil S."/>
            <person name="Calhoun S."/>
            <person name="Haridas S."/>
            <person name="Kuo A."/>
            <person name="Mondo S."/>
            <person name="Pangilinan J."/>
            <person name="Riley R."/>
            <person name="Labutti K."/>
            <person name="Andreopoulos B."/>
            <person name="Lipzen A."/>
            <person name="Chen C."/>
            <person name="Yanf M."/>
            <person name="Daum C."/>
            <person name="Ng V."/>
            <person name="Clum A."/>
            <person name="Steindorff A."/>
            <person name="Ohm R."/>
            <person name="Martin F."/>
            <person name="Silar P."/>
            <person name="Natvig D."/>
            <person name="Lalanne C."/>
            <person name="Gautier V."/>
            <person name="Ament-Velasquez S.L."/>
            <person name="Kruys A."/>
            <person name="Hutchinson M.I."/>
            <person name="Powell A.J."/>
            <person name="Barry K."/>
            <person name="Miller A.N."/>
            <person name="Grigoriev I.V."/>
            <person name="Debuchy R."/>
            <person name="Gladieux P."/>
            <person name="Thoren M.H."/>
            <person name="Johannesson H."/>
        </authorList>
    </citation>
    <scope>NUCLEOTIDE SEQUENCE</scope>
    <source>
        <strain evidence="4">SMH2532-1</strain>
    </source>
</reference>
<evidence type="ECO:0008006" key="6">
    <source>
        <dbReference type="Google" id="ProtNLM"/>
    </source>
</evidence>
<keyword evidence="5" id="KW-1185">Reference proteome</keyword>
<dbReference type="Pfam" id="PF00253">
    <property type="entry name" value="Ribosomal_S14"/>
    <property type="match status" value="1"/>
</dbReference>
<keyword evidence="3" id="KW-0687">Ribonucleoprotein</keyword>
<comment type="similarity">
    <text evidence="1">Belongs to the universal ribosomal protein uS14 family.</text>
</comment>
<dbReference type="PANTHER" id="PTHR19836">
    <property type="entry name" value="30S RIBOSOMAL PROTEIN S14"/>
    <property type="match status" value="1"/>
</dbReference>
<dbReference type="AlphaFoldDB" id="A0AA40CYZ7"/>
<dbReference type="SUPFAM" id="SSF57716">
    <property type="entry name" value="Glucocorticoid receptor-like (DNA-binding domain)"/>
    <property type="match status" value="1"/>
</dbReference>
<organism evidence="4 5">
    <name type="scientific">Cercophora newfieldiana</name>
    <dbReference type="NCBI Taxonomy" id="92897"/>
    <lineage>
        <taxon>Eukaryota</taxon>
        <taxon>Fungi</taxon>
        <taxon>Dikarya</taxon>
        <taxon>Ascomycota</taxon>
        <taxon>Pezizomycotina</taxon>
        <taxon>Sordariomycetes</taxon>
        <taxon>Sordariomycetidae</taxon>
        <taxon>Sordariales</taxon>
        <taxon>Lasiosphaeriaceae</taxon>
        <taxon>Cercophora</taxon>
    </lineage>
</organism>
<dbReference type="FunFam" id="1.10.287.1480:FF:000001">
    <property type="entry name" value="30S ribosomal protein S14"/>
    <property type="match status" value="1"/>
</dbReference>
<evidence type="ECO:0000313" key="5">
    <source>
        <dbReference type="Proteomes" id="UP001174936"/>
    </source>
</evidence>
<dbReference type="GO" id="GO:0003735">
    <property type="term" value="F:structural constituent of ribosome"/>
    <property type="evidence" value="ECO:0007669"/>
    <property type="project" value="InterPro"/>
</dbReference>
<evidence type="ECO:0000313" key="4">
    <source>
        <dbReference type="EMBL" id="KAK0656780.1"/>
    </source>
</evidence>
<proteinExistence type="inferred from homology"/>
<evidence type="ECO:0000256" key="1">
    <source>
        <dbReference type="ARBA" id="ARBA00009083"/>
    </source>
</evidence>
<dbReference type="Gene3D" id="1.10.287.1480">
    <property type="match status" value="1"/>
</dbReference>
<comment type="caution">
    <text evidence="4">The sequence shown here is derived from an EMBL/GenBank/DDBJ whole genome shotgun (WGS) entry which is preliminary data.</text>
</comment>
<dbReference type="GO" id="GO:0006412">
    <property type="term" value="P:translation"/>
    <property type="evidence" value="ECO:0007669"/>
    <property type="project" value="InterPro"/>
</dbReference>
<evidence type="ECO:0000256" key="3">
    <source>
        <dbReference type="ARBA" id="ARBA00023274"/>
    </source>
</evidence>
<dbReference type="InterPro" id="IPR001209">
    <property type="entry name" value="Ribosomal_uS14"/>
</dbReference>
<gene>
    <name evidence="4" type="ORF">B0T16DRAFT_400207</name>
</gene>
<dbReference type="EMBL" id="JAULSV010000001">
    <property type="protein sequence ID" value="KAK0656780.1"/>
    <property type="molecule type" value="Genomic_DNA"/>
</dbReference>
<dbReference type="NCBIfam" id="NF006477">
    <property type="entry name" value="PRK08881.1"/>
    <property type="match status" value="1"/>
</dbReference>
<dbReference type="GO" id="GO:0005763">
    <property type="term" value="C:mitochondrial small ribosomal subunit"/>
    <property type="evidence" value="ECO:0007669"/>
    <property type="project" value="TreeGrafter"/>
</dbReference>
<dbReference type="PANTHER" id="PTHR19836:SF19">
    <property type="entry name" value="SMALL RIBOSOMAL SUBUNIT PROTEIN US14M"/>
    <property type="match status" value="1"/>
</dbReference>
<dbReference type="InterPro" id="IPR018271">
    <property type="entry name" value="Ribosomal_uS14_CS"/>
</dbReference>
<accession>A0AA40CYZ7</accession>